<reference evidence="2 3" key="1">
    <citation type="submission" date="2015-07" db="EMBL/GenBank/DDBJ databases">
        <title>Comparative genomics of the Sigatoka disease complex on banana suggests a link between parallel evolutionary changes in Pseudocercospora fijiensis and Pseudocercospora eumusae and increased virulence on the banana host.</title>
        <authorList>
            <person name="Chang T.-C."/>
            <person name="Salvucci A."/>
            <person name="Crous P.W."/>
            <person name="Stergiopoulos I."/>
        </authorList>
    </citation>
    <scope>NUCLEOTIDE SEQUENCE [LARGE SCALE GENOMIC DNA]</scope>
    <source>
        <strain evidence="2 3">CBS 114824</strain>
    </source>
</reference>
<proteinExistence type="predicted"/>
<sequence length="136" mass="14358">MKVFAEFFWACVYLLGAIIHLANGDEGDPTCSGAHCVTIVTPSPMPPSIVIVVEVSTFTPDTVTLTTTGPKPGTTTLTSHIIPERYTLSSSEHSAQPSFTTSFSQSTSTASLDALSVLLEALSVLQNPKPTETDTV</sequence>
<feature type="chain" id="PRO_5007806646" evidence="1">
    <location>
        <begin position="25"/>
        <end position="136"/>
    </location>
</feature>
<evidence type="ECO:0000256" key="1">
    <source>
        <dbReference type="SAM" id="SignalP"/>
    </source>
</evidence>
<accession>A0A139HKS3</accession>
<feature type="signal peptide" evidence="1">
    <location>
        <begin position="1"/>
        <end position="24"/>
    </location>
</feature>
<protein>
    <submittedName>
        <fullName evidence="2">Uncharacterized protein</fullName>
    </submittedName>
</protein>
<dbReference type="AlphaFoldDB" id="A0A139HKS3"/>
<evidence type="ECO:0000313" key="2">
    <source>
        <dbReference type="EMBL" id="KXT03013.1"/>
    </source>
</evidence>
<dbReference type="Proteomes" id="UP000070133">
    <property type="component" value="Unassembled WGS sequence"/>
</dbReference>
<evidence type="ECO:0000313" key="3">
    <source>
        <dbReference type="Proteomes" id="UP000070133"/>
    </source>
</evidence>
<organism evidence="2 3">
    <name type="scientific">Pseudocercospora eumusae</name>
    <dbReference type="NCBI Taxonomy" id="321146"/>
    <lineage>
        <taxon>Eukaryota</taxon>
        <taxon>Fungi</taxon>
        <taxon>Dikarya</taxon>
        <taxon>Ascomycota</taxon>
        <taxon>Pezizomycotina</taxon>
        <taxon>Dothideomycetes</taxon>
        <taxon>Dothideomycetidae</taxon>
        <taxon>Mycosphaerellales</taxon>
        <taxon>Mycosphaerellaceae</taxon>
        <taxon>Pseudocercospora</taxon>
    </lineage>
</organism>
<comment type="caution">
    <text evidence="2">The sequence shown here is derived from an EMBL/GenBank/DDBJ whole genome shotgun (WGS) entry which is preliminary data.</text>
</comment>
<dbReference type="EMBL" id="LFZN01000034">
    <property type="protein sequence ID" value="KXT03013.1"/>
    <property type="molecule type" value="Genomic_DNA"/>
</dbReference>
<name>A0A139HKS3_9PEZI</name>
<keyword evidence="1" id="KW-0732">Signal</keyword>
<keyword evidence="3" id="KW-1185">Reference proteome</keyword>
<gene>
    <name evidence="2" type="ORF">AC578_662</name>
</gene>